<keyword evidence="4" id="KW-0449">Lipoprotein</keyword>
<comment type="function">
    <text evidence="4">Part of the outer membrane protein assembly complex, which is involved in assembly and insertion of beta-barrel proteins into the outer membrane.</text>
</comment>
<evidence type="ECO:0000256" key="4">
    <source>
        <dbReference type="HAMAP-Rule" id="MF_00925"/>
    </source>
</evidence>
<dbReference type="InterPro" id="IPR037873">
    <property type="entry name" value="BamE-like"/>
</dbReference>
<dbReference type="Gene3D" id="3.30.1450.10">
    <property type="match status" value="1"/>
</dbReference>
<keyword evidence="1 4" id="KW-0732">Signal</keyword>
<evidence type="ECO:0000256" key="1">
    <source>
        <dbReference type="ARBA" id="ARBA00022729"/>
    </source>
</evidence>
<feature type="chain" id="PRO_5046665120" description="Outer membrane protein assembly factor BamE" evidence="5">
    <location>
        <begin position="21"/>
        <end position="126"/>
    </location>
</feature>
<gene>
    <name evidence="4" type="primary">bamE</name>
    <name evidence="7" type="ORF">PQU95_10600</name>
</gene>
<dbReference type="PANTHER" id="PTHR37482:SF1">
    <property type="entry name" value="OUTER MEMBRANE PROTEIN ASSEMBLY FACTOR BAME"/>
    <property type="match status" value="1"/>
</dbReference>
<accession>A0ABT5IYL9</accession>
<evidence type="ECO:0000313" key="7">
    <source>
        <dbReference type="EMBL" id="MDC7717661.1"/>
    </source>
</evidence>
<dbReference type="EMBL" id="JAQQLF010000012">
    <property type="protein sequence ID" value="MDC7717661.1"/>
    <property type="molecule type" value="Genomic_DNA"/>
</dbReference>
<dbReference type="PROSITE" id="PS51257">
    <property type="entry name" value="PROKAR_LIPOPROTEIN"/>
    <property type="match status" value="1"/>
</dbReference>
<organism evidence="7 8">
    <name type="scientific">Vogesella aquatica</name>
    <dbReference type="NCBI Taxonomy" id="2984206"/>
    <lineage>
        <taxon>Bacteria</taxon>
        <taxon>Pseudomonadati</taxon>
        <taxon>Pseudomonadota</taxon>
        <taxon>Betaproteobacteria</taxon>
        <taxon>Neisseriales</taxon>
        <taxon>Chromobacteriaceae</taxon>
        <taxon>Vogesella</taxon>
    </lineage>
</organism>
<dbReference type="Proteomes" id="UP001219956">
    <property type="component" value="Unassembled WGS sequence"/>
</dbReference>
<dbReference type="HAMAP" id="MF_00925">
    <property type="entry name" value="OM_assembly_BamE"/>
    <property type="match status" value="1"/>
</dbReference>
<keyword evidence="4" id="KW-0564">Palmitate</keyword>
<evidence type="ECO:0000256" key="2">
    <source>
        <dbReference type="ARBA" id="ARBA00023136"/>
    </source>
</evidence>
<comment type="subunit">
    <text evidence="4">Part of the Bam complex.</text>
</comment>
<evidence type="ECO:0000313" key="8">
    <source>
        <dbReference type="Proteomes" id="UP001219956"/>
    </source>
</evidence>
<dbReference type="InterPro" id="IPR026592">
    <property type="entry name" value="BamE"/>
</dbReference>
<evidence type="ECO:0000259" key="6">
    <source>
        <dbReference type="Pfam" id="PF04355"/>
    </source>
</evidence>
<keyword evidence="3 4" id="KW-0998">Cell outer membrane</keyword>
<comment type="caution">
    <text evidence="7">The sequence shown here is derived from an EMBL/GenBank/DDBJ whole genome shotgun (WGS) entry which is preliminary data.</text>
</comment>
<evidence type="ECO:0000256" key="3">
    <source>
        <dbReference type="ARBA" id="ARBA00023237"/>
    </source>
</evidence>
<feature type="domain" description="Outer membrane protein assembly factor BamE" evidence="6">
    <location>
        <begin position="36"/>
        <end position="105"/>
    </location>
</feature>
<dbReference type="RefSeq" id="WP_272751974.1">
    <property type="nucleotide sequence ID" value="NZ_JAQQLF010000012.1"/>
</dbReference>
<keyword evidence="2 4" id="KW-0472">Membrane</keyword>
<dbReference type="PANTHER" id="PTHR37482">
    <property type="entry name" value="OUTER MEMBRANE PROTEIN ASSEMBLY FACTOR BAME"/>
    <property type="match status" value="1"/>
</dbReference>
<name>A0ABT5IYL9_9NEIS</name>
<dbReference type="InterPro" id="IPR007450">
    <property type="entry name" value="BamE_dom"/>
</dbReference>
<comment type="similarity">
    <text evidence="4">Belongs to the BamE family.</text>
</comment>
<feature type="signal peptide" evidence="5">
    <location>
        <begin position="1"/>
        <end position="20"/>
    </location>
</feature>
<dbReference type="Pfam" id="PF04355">
    <property type="entry name" value="BamE"/>
    <property type="match status" value="1"/>
</dbReference>
<sequence>MMLKSFPLIAVLFLSACSSFNPTTWLTAHRMDVQQGNYVTEDAVSRVKTGMTRPQVKFLLGTPLLADIFHGDRWDYAYRIERQGKPTEEKRLTVYFDKDAVSRIEGQAFPALRPTLDNTNPNAGQR</sequence>
<comment type="subcellular location">
    <subcellularLocation>
        <location evidence="4">Cell outer membrane</location>
        <topology evidence="4">Lipid-anchor</topology>
    </subcellularLocation>
</comment>
<keyword evidence="8" id="KW-1185">Reference proteome</keyword>
<evidence type="ECO:0000256" key="5">
    <source>
        <dbReference type="SAM" id="SignalP"/>
    </source>
</evidence>
<reference evidence="7 8" key="1">
    <citation type="submission" date="2023-01" db="EMBL/GenBank/DDBJ databases">
        <title>Novel species of the genus Vogesella isolated from rivers.</title>
        <authorList>
            <person name="Lu H."/>
        </authorList>
    </citation>
    <scope>NUCLEOTIDE SEQUENCE [LARGE SCALE GENOMIC DNA]</scope>
    <source>
        <strain evidence="7 8">DC21W</strain>
    </source>
</reference>
<protein>
    <recommendedName>
        <fullName evidence="4">Outer membrane protein assembly factor BamE</fullName>
    </recommendedName>
</protein>
<proteinExistence type="inferred from homology"/>